<dbReference type="InterPro" id="IPR035500">
    <property type="entry name" value="NHR-like_dom_sf"/>
</dbReference>
<evidence type="ECO:0000256" key="9">
    <source>
        <dbReference type="ARBA" id="ARBA00023242"/>
    </source>
</evidence>
<dbReference type="InterPro" id="IPR001628">
    <property type="entry name" value="Znf_hrmn_rcpt"/>
</dbReference>
<dbReference type="GO" id="GO:0005634">
    <property type="term" value="C:nucleus"/>
    <property type="evidence" value="ECO:0007669"/>
    <property type="project" value="UniProtKB-SubCell"/>
</dbReference>
<comment type="similarity">
    <text evidence="1 10">Belongs to the nuclear hormone receptor family.</text>
</comment>
<proteinExistence type="inferred from homology"/>
<dbReference type="SUPFAM" id="SSF48508">
    <property type="entry name" value="Nuclear receptor ligand-binding domain"/>
    <property type="match status" value="1"/>
</dbReference>
<sequence length="369" mass="42836">MELINKNKYQLIKKNIQVPTKCCICGSIASGFIYYNIMCCDGCKHFFRRCLIAKELFKCKFDGNCEIMNVSNKCKGCRFDKCILMGMNIQKLRNSKQSKSIWEIRSIIEQRLGELALRGKYVEKRNENIANIEGILDEEQKYPKSDFLEFIKKNGLFALRPISLIEDLIIIIDTAKTMPFFHKLELNDIICQLTNISLPLIALASEYYSCNKWSRTVIKTNGLPVVTAFSGEYYKGDLTLNNLLQKIFTKVMEPFNRVQMNEEEYVLVSSIIYSNFVSTGLSKEGQKFLLSEAEKYSGILMRMSQNRYGPLEGARRYTELLHLIEFCFRCGNDLSYFLNYLDKVIDRGRFEKVMPEPLIDLCLRCKDLE</sequence>
<dbReference type="Gene3D" id="3.30.50.10">
    <property type="entry name" value="Erythroid Transcription Factor GATA-1, subunit A"/>
    <property type="match status" value="1"/>
</dbReference>
<keyword evidence="5 10" id="KW-0805">Transcription regulation</keyword>
<dbReference type="PRINTS" id="PR00047">
    <property type="entry name" value="STROIDFINGER"/>
</dbReference>
<dbReference type="SUPFAM" id="SSF57716">
    <property type="entry name" value="Glucocorticoid receptor-like (DNA-binding domain)"/>
    <property type="match status" value="1"/>
</dbReference>
<evidence type="ECO:0000256" key="10">
    <source>
        <dbReference type="RuleBase" id="RU004334"/>
    </source>
</evidence>
<comment type="subcellular location">
    <subcellularLocation>
        <location evidence="10">Nucleus</location>
    </subcellularLocation>
</comment>
<dbReference type="InterPro" id="IPR050274">
    <property type="entry name" value="Nuclear_hormone_rcpt_NR2"/>
</dbReference>
<dbReference type="PANTHER" id="PTHR24083">
    <property type="entry name" value="NUCLEAR HORMONE RECEPTOR"/>
    <property type="match status" value="1"/>
</dbReference>
<evidence type="ECO:0000259" key="12">
    <source>
        <dbReference type="PROSITE" id="PS51843"/>
    </source>
</evidence>
<dbReference type="AlphaFoldDB" id="A0A914KGU3"/>
<evidence type="ECO:0000256" key="3">
    <source>
        <dbReference type="ARBA" id="ARBA00022771"/>
    </source>
</evidence>
<keyword evidence="6 10" id="KW-0238">DNA-binding</keyword>
<accession>A0A914KGU3</accession>
<dbReference type="GO" id="GO:0008270">
    <property type="term" value="F:zinc ion binding"/>
    <property type="evidence" value="ECO:0007669"/>
    <property type="project" value="UniProtKB-KW"/>
</dbReference>
<evidence type="ECO:0000256" key="8">
    <source>
        <dbReference type="ARBA" id="ARBA00023170"/>
    </source>
</evidence>
<evidence type="ECO:0000256" key="4">
    <source>
        <dbReference type="ARBA" id="ARBA00022833"/>
    </source>
</evidence>
<dbReference type="WBParaSite" id="Minc3s00008g00563">
    <property type="protein sequence ID" value="Minc3s00008g00563"/>
    <property type="gene ID" value="Minc3s00008g00563"/>
</dbReference>
<keyword evidence="9 10" id="KW-0539">Nucleus</keyword>
<feature type="domain" description="Nuclear receptor" evidence="11">
    <location>
        <begin position="19"/>
        <end position="94"/>
    </location>
</feature>
<dbReference type="SMART" id="SM00430">
    <property type="entry name" value="HOLI"/>
    <property type="match status" value="1"/>
</dbReference>
<keyword evidence="4 10" id="KW-0862">Zinc</keyword>
<evidence type="ECO:0000256" key="5">
    <source>
        <dbReference type="ARBA" id="ARBA00023015"/>
    </source>
</evidence>
<dbReference type="GO" id="GO:0043565">
    <property type="term" value="F:sequence-specific DNA binding"/>
    <property type="evidence" value="ECO:0007669"/>
    <property type="project" value="InterPro"/>
</dbReference>
<organism evidence="13 14">
    <name type="scientific">Meloidogyne incognita</name>
    <name type="common">Southern root-knot nematode worm</name>
    <name type="synonym">Oxyuris incognita</name>
    <dbReference type="NCBI Taxonomy" id="6306"/>
    <lineage>
        <taxon>Eukaryota</taxon>
        <taxon>Metazoa</taxon>
        <taxon>Ecdysozoa</taxon>
        <taxon>Nematoda</taxon>
        <taxon>Chromadorea</taxon>
        <taxon>Rhabditida</taxon>
        <taxon>Tylenchina</taxon>
        <taxon>Tylenchomorpha</taxon>
        <taxon>Tylenchoidea</taxon>
        <taxon>Meloidogynidae</taxon>
        <taxon>Meloidogyninae</taxon>
        <taxon>Meloidogyne</taxon>
        <taxon>Meloidogyne incognita group</taxon>
    </lineage>
</organism>
<evidence type="ECO:0000256" key="6">
    <source>
        <dbReference type="ARBA" id="ARBA00023125"/>
    </source>
</evidence>
<keyword evidence="13" id="KW-1185">Reference proteome</keyword>
<feature type="domain" description="NR LBD" evidence="12">
    <location>
        <begin position="127"/>
        <end position="361"/>
    </location>
</feature>
<dbReference type="InterPro" id="IPR000536">
    <property type="entry name" value="Nucl_hrmn_rcpt_lig-bd"/>
</dbReference>
<dbReference type="InterPro" id="IPR013088">
    <property type="entry name" value="Znf_NHR/GATA"/>
</dbReference>
<evidence type="ECO:0000259" key="11">
    <source>
        <dbReference type="PROSITE" id="PS51030"/>
    </source>
</evidence>
<evidence type="ECO:0000313" key="14">
    <source>
        <dbReference type="WBParaSite" id="Minc3s00008g00563"/>
    </source>
</evidence>
<evidence type="ECO:0000256" key="1">
    <source>
        <dbReference type="ARBA" id="ARBA00005993"/>
    </source>
</evidence>
<dbReference type="PROSITE" id="PS51843">
    <property type="entry name" value="NR_LBD"/>
    <property type="match status" value="1"/>
</dbReference>
<dbReference type="PROSITE" id="PS00031">
    <property type="entry name" value="NUCLEAR_REC_DBD_1"/>
    <property type="match status" value="1"/>
</dbReference>
<evidence type="ECO:0000256" key="7">
    <source>
        <dbReference type="ARBA" id="ARBA00023163"/>
    </source>
</evidence>
<keyword evidence="3 10" id="KW-0863">Zinc-finger</keyword>
<protein>
    <submittedName>
        <fullName evidence="14">Nuclear receptor</fullName>
    </submittedName>
</protein>
<dbReference type="GO" id="GO:0003700">
    <property type="term" value="F:DNA-binding transcription factor activity"/>
    <property type="evidence" value="ECO:0007669"/>
    <property type="project" value="InterPro"/>
</dbReference>
<dbReference type="Pfam" id="PF00104">
    <property type="entry name" value="Hormone_recep"/>
    <property type="match status" value="1"/>
</dbReference>
<keyword evidence="8 10" id="KW-0675">Receptor</keyword>
<dbReference type="Proteomes" id="UP000887563">
    <property type="component" value="Unplaced"/>
</dbReference>
<dbReference type="Gene3D" id="1.10.565.10">
    <property type="entry name" value="Retinoid X Receptor"/>
    <property type="match status" value="1"/>
</dbReference>
<dbReference type="PROSITE" id="PS51030">
    <property type="entry name" value="NUCLEAR_REC_DBD_2"/>
    <property type="match status" value="1"/>
</dbReference>
<evidence type="ECO:0000313" key="13">
    <source>
        <dbReference type="Proteomes" id="UP000887563"/>
    </source>
</evidence>
<evidence type="ECO:0000256" key="2">
    <source>
        <dbReference type="ARBA" id="ARBA00022723"/>
    </source>
</evidence>
<dbReference type="SMART" id="SM00399">
    <property type="entry name" value="ZnF_C4"/>
    <property type="match status" value="1"/>
</dbReference>
<dbReference type="Pfam" id="PF00105">
    <property type="entry name" value="zf-C4"/>
    <property type="match status" value="1"/>
</dbReference>
<keyword evidence="2 10" id="KW-0479">Metal-binding</keyword>
<name>A0A914KGU3_MELIC</name>
<keyword evidence="7 10" id="KW-0804">Transcription</keyword>
<reference evidence="14" key="1">
    <citation type="submission" date="2022-11" db="UniProtKB">
        <authorList>
            <consortium name="WormBaseParasite"/>
        </authorList>
    </citation>
    <scope>IDENTIFICATION</scope>
</reference>